<dbReference type="AlphaFoldDB" id="A0A1J1LJ35"/>
<evidence type="ECO:0000313" key="1">
    <source>
        <dbReference type="EMBL" id="CUR32605.1"/>
    </source>
</evidence>
<name>A0A1J1LJ35_9CYAN</name>
<dbReference type="STRING" id="671072.PL9214490152"/>
<dbReference type="Proteomes" id="UP000184315">
    <property type="component" value="Unassembled WGS sequence"/>
</dbReference>
<dbReference type="EMBL" id="CZDF01000154">
    <property type="protein sequence ID" value="CUR32605.1"/>
    <property type="molecule type" value="Genomic_DNA"/>
</dbReference>
<sequence>MNEIAAQAASECGIPRLMLSRPAWKTVSLMQEKVN</sequence>
<evidence type="ECO:0000313" key="2">
    <source>
        <dbReference type="Proteomes" id="UP000184315"/>
    </source>
</evidence>
<proteinExistence type="predicted"/>
<organism evidence="1 2">
    <name type="scientific">Planktothrix tepida PCC 9214</name>
    <dbReference type="NCBI Taxonomy" id="671072"/>
    <lineage>
        <taxon>Bacteria</taxon>
        <taxon>Bacillati</taxon>
        <taxon>Cyanobacteriota</taxon>
        <taxon>Cyanophyceae</taxon>
        <taxon>Oscillatoriophycideae</taxon>
        <taxon>Oscillatoriales</taxon>
        <taxon>Microcoleaceae</taxon>
        <taxon>Planktothrix</taxon>
    </lineage>
</organism>
<protein>
    <submittedName>
        <fullName evidence="1">Uncharacterized protein</fullName>
    </submittedName>
</protein>
<accession>A0A1J1LJ35</accession>
<gene>
    <name evidence="1" type="ORF">PL9214490152</name>
</gene>
<keyword evidence="2" id="KW-1185">Reference proteome</keyword>
<reference evidence="2" key="1">
    <citation type="submission" date="2015-10" db="EMBL/GenBank/DDBJ databases">
        <authorList>
            <person name="Regsiter A."/>
            <person name="william w."/>
        </authorList>
    </citation>
    <scope>NUCLEOTIDE SEQUENCE [LARGE SCALE GENOMIC DNA]</scope>
</reference>